<dbReference type="InterPro" id="IPR036869">
    <property type="entry name" value="J_dom_sf"/>
</dbReference>
<dbReference type="Pfam" id="PF00226">
    <property type="entry name" value="DnaJ"/>
    <property type="match status" value="1"/>
</dbReference>
<dbReference type="Gene3D" id="1.10.287.110">
    <property type="entry name" value="DnaJ domain"/>
    <property type="match status" value="1"/>
</dbReference>
<dbReference type="Proteomes" id="UP000694005">
    <property type="component" value="Chromosome A02"/>
</dbReference>
<reference evidence="3" key="1">
    <citation type="submission" date="2018-11" db="EMBL/GenBank/DDBJ databases">
        <authorList>
            <consortium name="Genoscope - CEA"/>
            <person name="William W."/>
        </authorList>
    </citation>
    <scope>NUCLEOTIDE SEQUENCE</scope>
</reference>
<accession>A0A3P6AY41</accession>
<dbReference type="AlphaFoldDB" id="A0A3P6AY41"/>
<dbReference type="PROSITE" id="PS50076">
    <property type="entry name" value="DNAJ_2"/>
    <property type="match status" value="1"/>
</dbReference>
<protein>
    <recommendedName>
        <fullName evidence="1">J domain-containing protein</fullName>
    </recommendedName>
</protein>
<dbReference type="CDD" id="cd06257">
    <property type="entry name" value="DnaJ"/>
    <property type="match status" value="1"/>
</dbReference>
<dbReference type="Gramene" id="A02p49120.2_BraZ1">
    <property type="protein sequence ID" value="A02p49120.2_BraZ1.CDS.1"/>
    <property type="gene ID" value="A02g49120.2_BraZ1"/>
</dbReference>
<gene>
    <name evidence="3" type="ORF">BRAA02T09036Z</name>
    <name evidence="2" type="ORF">BRAPAZ1V2_A02P49120.2</name>
</gene>
<evidence type="ECO:0000259" key="1">
    <source>
        <dbReference type="PROSITE" id="PS50076"/>
    </source>
</evidence>
<organism evidence="3">
    <name type="scientific">Brassica campestris</name>
    <name type="common">Field mustard</name>
    <dbReference type="NCBI Taxonomy" id="3711"/>
    <lineage>
        <taxon>Eukaryota</taxon>
        <taxon>Viridiplantae</taxon>
        <taxon>Streptophyta</taxon>
        <taxon>Embryophyta</taxon>
        <taxon>Tracheophyta</taxon>
        <taxon>Spermatophyta</taxon>
        <taxon>Magnoliopsida</taxon>
        <taxon>eudicotyledons</taxon>
        <taxon>Gunneridae</taxon>
        <taxon>Pentapetalae</taxon>
        <taxon>rosids</taxon>
        <taxon>malvids</taxon>
        <taxon>Brassicales</taxon>
        <taxon>Brassicaceae</taxon>
        <taxon>Brassiceae</taxon>
        <taxon>Brassica</taxon>
    </lineage>
</organism>
<dbReference type="PANTHER" id="PTHR45098">
    <property type="entry name" value="DNAJ DOMAIN CONTAINING PROTEIN, EXPRESSED"/>
    <property type="match status" value="1"/>
</dbReference>
<dbReference type="EMBL" id="LS974618">
    <property type="protein sequence ID" value="CAG7895960.1"/>
    <property type="molecule type" value="Genomic_DNA"/>
</dbReference>
<feature type="domain" description="J" evidence="1">
    <location>
        <begin position="6"/>
        <end position="44"/>
    </location>
</feature>
<evidence type="ECO:0000313" key="3">
    <source>
        <dbReference type="EMBL" id="VDC92853.1"/>
    </source>
</evidence>
<dbReference type="SUPFAM" id="SSF46565">
    <property type="entry name" value="Chaperone J-domain"/>
    <property type="match status" value="1"/>
</dbReference>
<dbReference type="InterPro" id="IPR001623">
    <property type="entry name" value="DnaJ_domain"/>
</dbReference>
<name>A0A3P6AY41_BRACM</name>
<proteinExistence type="predicted"/>
<sequence>MEGFVDHYIVLGLPSGEEALKLSEKEITKAYKLKALVLHPDKTP</sequence>
<dbReference type="EMBL" id="LR031573">
    <property type="protein sequence ID" value="VDC92853.1"/>
    <property type="molecule type" value="Genomic_DNA"/>
</dbReference>
<evidence type="ECO:0000313" key="2">
    <source>
        <dbReference type="EMBL" id="CAG7895960.1"/>
    </source>
</evidence>
<dbReference type="PANTHER" id="PTHR45098:SF1">
    <property type="entry name" value="DNAJ DOMAIN CONTAINING PROTEIN, EXPRESSED"/>
    <property type="match status" value="1"/>
</dbReference>